<comment type="cofactor">
    <cofactor evidence="9">
        <name>Ca(2+)</name>
        <dbReference type="ChEBI" id="CHEBI:29108"/>
    </cofactor>
    <text evidence="9">Binds 2 calcium ions per subunit.</text>
</comment>
<name>A0A3P8W286_CYNSE</name>
<dbReference type="InParanoid" id="A0A3P8W286"/>
<dbReference type="AlphaFoldDB" id="A0A3P8W286"/>
<dbReference type="SUPFAM" id="SSF49899">
    <property type="entry name" value="Concanavalin A-like lectins/glucanases"/>
    <property type="match status" value="1"/>
</dbReference>
<feature type="signal peptide" evidence="9">
    <location>
        <begin position="1"/>
        <end position="16"/>
    </location>
</feature>
<keyword evidence="5 9" id="KW-0106">Calcium</keyword>
<comment type="caution">
    <text evidence="8">Lacks conserved residue(s) required for the propagation of feature annotation.</text>
</comment>
<comment type="similarity">
    <text evidence="7 9">Belongs to the pentraxin family.</text>
</comment>
<dbReference type="PANTHER" id="PTHR45869">
    <property type="entry name" value="C-REACTIVE PROTEIN-RELATED"/>
    <property type="match status" value="1"/>
</dbReference>
<evidence type="ECO:0000313" key="11">
    <source>
        <dbReference type="Ensembl" id="ENSCSEP00000018695.1"/>
    </source>
</evidence>
<evidence type="ECO:0000256" key="6">
    <source>
        <dbReference type="ARBA" id="ARBA00023157"/>
    </source>
</evidence>
<dbReference type="FunFam" id="2.60.120.200:FF:000070">
    <property type="entry name" value="Serum amyloid P-component"/>
    <property type="match status" value="1"/>
</dbReference>
<dbReference type="OMA" id="NPNILDW"/>
<dbReference type="InterPro" id="IPR051005">
    <property type="entry name" value="Pentraxin_domain"/>
</dbReference>
<reference evidence="11" key="2">
    <citation type="submission" date="2025-08" db="UniProtKB">
        <authorList>
            <consortium name="Ensembl"/>
        </authorList>
    </citation>
    <scope>IDENTIFICATION</scope>
</reference>
<keyword evidence="3 9" id="KW-0479">Metal-binding</keyword>
<sequence length="224" mass="25173">MERLFCLVVALATCAAHIDLSGKAFIFPKETDTDHIKLLTPKTEFTALTICMRFISDQTRTYSLFSLATPTNFNAMLIYKTRFDVLRIFALDHSVEFTSLPMPENTWHSLCVTWESGDGLAQLWIDGKPSVKKFLISGTPIRGHPITILGQEQDAHGGGFVASQSFVGMISDLHVWDNVLSPIEVQRYMKSKQFTPGDVFNWGSLDYATTGEVFVDDDPEDQPW</sequence>
<dbReference type="STRING" id="244447.ENSCSEP00000018695"/>
<comment type="subunit">
    <text evidence="9">Homopentamer. Pentaxin (or pentraxin) have a discoid arrangement of 5 non-covalently bound subunits.</text>
</comment>
<evidence type="ECO:0000259" key="10">
    <source>
        <dbReference type="PROSITE" id="PS51828"/>
    </source>
</evidence>
<comment type="subcellular location">
    <subcellularLocation>
        <location evidence="1 9">Secreted</location>
    </subcellularLocation>
</comment>
<dbReference type="GO" id="GO:0046872">
    <property type="term" value="F:metal ion binding"/>
    <property type="evidence" value="ECO:0007669"/>
    <property type="project" value="UniProtKB-KW"/>
</dbReference>
<organism evidence="11 12">
    <name type="scientific">Cynoglossus semilaevis</name>
    <name type="common">Tongue sole</name>
    <dbReference type="NCBI Taxonomy" id="244447"/>
    <lineage>
        <taxon>Eukaryota</taxon>
        <taxon>Metazoa</taxon>
        <taxon>Chordata</taxon>
        <taxon>Craniata</taxon>
        <taxon>Vertebrata</taxon>
        <taxon>Euteleostomi</taxon>
        <taxon>Actinopterygii</taxon>
        <taxon>Neopterygii</taxon>
        <taxon>Teleostei</taxon>
        <taxon>Neoteleostei</taxon>
        <taxon>Acanthomorphata</taxon>
        <taxon>Carangaria</taxon>
        <taxon>Pleuronectiformes</taxon>
        <taxon>Pleuronectoidei</taxon>
        <taxon>Cynoglossidae</taxon>
        <taxon>Cynoglossinae</taxon>
        <taxon>Cynoglossus</taxon>
    </lineage>
</organism>
<keyword evidence="12" id="KW-1185">Reference proteome</keyword>
<evidence type="ECO:0000256" key="2">
    <source>
        <dbReference type="ARBA" id="ARBA00022525"/>
    </source>
</evidence>
<evidence type="ECO:0000256" key="3">
    <source>
        <dbReference type="ARBA" id="ARBA00022723"/>
    </source>
</evidence>
<dbReference type="InterPro" id="IPR001759">
    <property type="entry name" value="PTX_dom"/>
</dbReference>
<keyword evidence="4 9" id="KW-0732">Signal</keyword>
<dbReference type="Ensembl" id="ENSCSET00000018929.1">
    <property type="protein sequence ID" value="ENSCSEP00000018695.1"/>
    <property type="gene ID" value="ENSCSEG00000011979.1"/>
</dbReference>
<dbReference type="PRINTS" id="PR00895">
    <property type="entry name" value="PENTAXIN"/>
</dbReference>
<proteinExistence type="inferred from homology"/>
<protein>
    <recommendedName>
        <fullName evidence="9">Pentraxin family member</fullName>
    </recommendedName>
</protein>
<accession>A0A3P8W286</accession>
<evidence type="ECO:0000256" key="1">
    <source>
        <dbReference type="ARBA" id="ARBA00004613"/>
    </source>
</evidence>
<dbReference type="Proteomes" id="UP000265120">
    <property type="component" value="Chromosome 5"/>
</dbReference>
<feature type="domain" description="Pentraxin (PTX)" evidence="10">
    <location>
        <begin position="21"/>
        <end position="223"/>
    </location>
</feature>
<evidence type="ECO:0000256" key="7">
    <source>
        <dbReference type="ARBA" id="ARBA00038102"/>
    </source>
</evidence>
<evidence type="ECO:0000313" key="12">
    <source>
        <dbReference type="Proteomes" id="UP000265120"/>
    </source>
</evidence>
<dbReference type="PANTHER" id="PTHR45869:SF7">
    <property type="entry name" value="C-REACTIVE PROTEIN"/>
    <property type="match status" value="1"/>
</dbReference>
<reference evidence="11 12" key="1">
    <citation type="journal article" date="2014" name="Nat. Genet.">
        <title>Whole-genome sequence of a flatfish provides insights into ZW sex chromosome evolution and adaptation to a benthic lifestyle.</title>
        <authorList>
            <person name="Chen S."/>
            <person name="Zhang G."/>
            <person name="Shao C."/>
            <person name="Huang Q."/>
            <person name="Liu G."/>
            <person name="Zhang P."/>
            <person name="Song W."/>
            <person name="An N."/>
            <person name="Chalopin D."/>
            <person name="Volff J.N."/>
            <person name="Hong Y."/>
            <person name="Li Q."/>
            <person name="Sha Z."/>
            <person name="Zhou H."/>
            <person name="Xie M."/>
            <person name="Yu Q."/>
            <person name="Liu Y."/>
            <person name="Xiang H."/>
            <person name="Wang N."/>
            <person name="Wu K."/>
            <person name="Yang C."/>
            <person name="Zhou Q."/>
            <person name="Liao X."/>
            <person name="Yang L."/>
            <person name="Hu Q."/>
            <person name="Zhang J."/>
            <person name="Meng L."/>
            <person name="Jin L."/>
            <person name="Tian Y."/>
            <person name="Lian J."/>
            <person name="Yang J."/>
            <person name="Miao G."/>
            <person name="Liu S."/>
            <person name="Liang Z."/>
            <person name="Yan F."/>
            <person name="Li Y."/>
            <person name="Sun B."/>
            <person name="Zhang H."/>
            <person name="Zhang J."/>
            <person name="Zhu Y."/>
            <person name="Du M."/>
            <person name="Zhao Y."/>
            <person name="Schartl M."/>
            <person name="Tang Q."/>
            <person name="Wang J."/>
        </authorList>
    </citation>
    <scope>NUCLEOTIDE SEQUENCE</scope>
</reference>
<dbReference type="GO" id="GO:0005576">
    <property type="term" value="C:extracellular region"/>
    <property type="evidence" value="ECO:0007669"/>
    <property type="project" value="UniProtKB-SubCell"/>
</dbReference>
<dbReference type="Gene3D" id="2.60.120.200">
    <property type="match status" value="1"/>
</dbReference>
<evidence type="ECO:0000256" key="5">
    <source>
        <dbReference type="ARBA" id="ARBA00022837"/>
    </source>
</evidence>
<keyword evidence="6" id="KW-1015">Disulfide bond</keyword>
<evidence type="ECO:0000256" key="4">
    <source>
        <dbReference type="ARBA" id="ARBA00022729"/>
    </source>
</evidence>
<dbReference type="PROSITE" id="PS51828">
    <property type="entry name" value="PTX_2"/>
    <property type="match status" value="1"/>
</dbReference>
<evidence type="ECO:0000256" key="8">
    <source>
        <dbReference type="PROSITE-ProRule" id="PRU01172"/>
    </source>
</evidence>
<dbReference type="GeneTree" id="ENSGT01100000263515"/>
<keyword evidence="2" id="KW-0964">Secreted</keyword>
<dbReference type="Pfam" id="PF00354">
    <property type="entry name" value="Pentaxin"/>
    <property type="match status" value="1"/>
</dbReference>
<feature type="chain" id="PRO_5017845122" description="Pentraxin family member" evidence="9">
    <location>
        <begin position="17"/>
        <end position="224"/>
    </location>
</feature>
<dbReference type="SMART" id="SM00159">
    <property type="entry name" value="PTX"/>
    <property type="match status" value="1"/>
</dbReference>
<reference evidence="11" key="3">
    <citation type="submission" date="2025-09" db="UniProtKB">
        <authorList>
            <consortium name="Ensembl"/>
        </authorList>
    </citation>
    <scope>IDENTIFICATION</scope>
</reference>
<dbReference type="InterPro" id="IPR013320">
    <property type="entry name" value="ConA-like_dom_sf"/>
</dbReference>
<evidence type="ECO:0000256" key="9">
    <source>
        <dbReference type="RuleBase" id="RU362112"/>
    </source>
</evidence>